<evidence type="ECO:0000256" key="5">
    <source>
        <dbReference type="SAM" id="MobiDB-lite"/>
    </source>
</evidence>
<feature type="signal peptide" evidence="6">
    <location>
        <begin position="1"/>
        <end position="18"/>
    </location>
</feature>
<feature type="domain" description="Lipocalin/cytosolic fatty-acid binding" evidence="7">
    <location>
        <begin position="40"/>
        <end position="166"/>
    </location>
</feature>
<dbReference type="Proteomes" id="UP001046870">
    <property type="component" value="Chromosome 20"/>
</dbReference>
<evidence type="ECO:0000256" key="3">
    <source>
        <dbReference type="ARBA" id="ARBA00022729"/>
    </source>
</evidence>
<evidence type="ECO:0000313" key="8">
    <source>
        <dbReference type="EMBL" id="KAG7458862.1"/>
    </source>
</evidence>
<evidence type="ECO:0000256" key="2">
    <source>
        <dbReference type="ARBA" id="ARBA00022525"/>
    </source>
</evidence>
<gene>
    <name evidence="8" type="ORF">MATL_G00225060</name>
</gene>
<evidence type="ECO:0000256" key="4">
    <source>
        <dbReference type="ARBA" id="ARBA00023180"/>
    </source>
</evidence>
<dbReference type="OrthoDB" id="8678705at2759"/>
<dbReference type="PANTHER" id="PTHR11967">
    <property type="entry name" value="ALPHA-1-ACID GLYCOPROTEIN"/>
    <property type="match status" value="1"/>
</dbReference>
<organism evidence="8 9">
    <name type="scientific">Megalops atlanticus</name>
    <name type="common">Tarpon</name>
    <name type="synonym">Clupea gigantea</name>
    <dbReference type="NCBI Taxonomy" id="7932"/>
    <lineage>
        <taxon>Eukaryota</taxon>
        <taxon>Metazoa</taxon>
        <taxon>Chordata</taxon>
        <taxon>Craniata</taxon>
        <taxon>Vertebrata</taxon>
        <taxon>Euteleostomi</taxon>
        <taxon>Actinopterygii</taxon>
        <taxon>Neopterygii</taxon>
        <taxon>Teleostei</taxon>
        <taxon>Elopiformes</taxon>
        <taxon>Megalopidae</taxon>
        <taxon>Megalops</taxon>
    </lineage>
</organism>
<dbReference type="InterPro" id="IPR000566">
    <property type="entry name" value="Lipocln_cytosolic_FA-bd_dom"/>
</dbReference>
<keyword evidence="4" id="KW-0325">Glycoprotein</keyword>
<dbReference type="PANTHER" id="PTHR11967:SF2">
    <property type="entry name" value="ALPHA-1-ACID GLYCOPROTEIN 1"/>
    <property type="match status" value="1"/>
</dbReference>
<keyword evidence="3 6" id="KW-0732">Signal</keyword>
<dbReference type="Pfam" id="PF00061">
    <property type="entry name" value="Lipocalin"/>
    <property type="match status" value="1"/>
</dbReference>
<dbReference type="AlphaFoldDB" id="A0A9D3PIQ5"/>
<dbReference type="GO" id="GO:0005576">
    <property type="term" value="C:extracellular region"/>
    <property type="evidence" value="ECO:0007669"/>
    <property type="project" value="UniProtKB-SubCell"/>
</dbReference>
<dbReference type="InterPro" id="IPR012674">
    <property type="entry name" value="Calycin"/>
</dbReference>
<keyword evidence="9" id="KW-1185">Reference proteome</keyword>
<comment type="caution">
    <text evidence="8">The sequence shown here is derived from an EMBL/GenBank/DDBJ whole genome shotgun (WGS) entry which is preliminary data.</text>
</comment>
<evidence type="ECO:0000259" key="7">
    <source>
        <dbReference type="Pfam" id="PF00061"/>
    </source>
</evidence>
<accession>A0A9D3PIQ5</accession>
<comment type="subcellular location">
    <subcellularLocation>
        <location evidence="1">Secreted</location>
    </subcellularLocation>
</comment>
<feature type="region of interest" description="Disordered" evidence="5">
    <location>
        <begin position="180"/>
        <end position="200"/>
    </location>
</feature>
<feature type="chain" id="PRO_5039218259" description="Lipocalin/cytosolic fatty-acid binding domain-containing protein" evidence="6">
    <location>
        <begin position="19"/>
        <end position="200"/>
    </location>
</feature>
<dbReference type="SUPFAM" id="SSF50814">
    <property type="entry name" value="Lipocalins"/>
    <property type="match status" value="1"/>
</dbReference>
<sequence length="200" mass="22215">MCALYTVAVLSLLSAAAAAPVPCEELVKPLVLDNVDKILGKWILIAGTADDPNNVDVLRNIDSAWLQFSLASHNDTAIFTQGVRLGKECIYSSAKTTIKNNKFTINDTIVSTGVLLRADPDYLLMSYSNTFGQITFQFLYLLGKKADLSVSELELYKRQVKCLSLHPPVLMDKEKELCPKKREPSQIKELKGEKEGQESY</sequence>
<keyword evidence="2" id="KW-0964">Secreted</keyword>
<name>A0A9D3PIQ5_MEGAT</name>
<dbReference type="Gene3D" id="2.40.128.20">
    <property type="match status" value="1"/>
</dbReference>
<evidence type="ECO:0000313" key="9">
    <source>
        <dbReference type="Proteomes" id="UP001046870"/>
    </source>
</evidence>
<reference evidence="8" key="1">
    <citation type="submission" date="2021-01" db="EMBL/GenBank/DDBJ databases">
        <authorList>
            <person name="Zahm M."/>
            <person name="Roques C."/>
            <person name="Cabau C."/>
            <person name="Klopp C."/>
            <person name="Donnadieu C."/>
            <person name="Jouanno E."/>
            <person name="Lampietro C."/>
            <person name="Louis A."/>
            <person name="Herpin A."/>
            <person name="Echchiki A."/>
            <person name="Berthelot C."/>
            <person name="Parey E."/>
            <person name="Roest-Crollius H."/>
            <person name="Braasch I."/>
            <person name="Postlethwait J."/>
            <person name="Bobe J."/>
            <person name="Montfort J."/>
            <person name="Bouchez O."/>
            <person name="Begum T."/>
            <person name="Mejri S."/>
            <person name="Adams A."/>
            <person name="Chen W.-J."/>
            <person name="Guiguen Y."/>
        </authorList>
    </citation>
    <scope>NUCLEOTIDE SEQUENCE</scope>
    <source>
        <strain evidence="8">YG-15Mar2019-1</strain>
        <tissue evidence="8">Brain</tissue>
    </source>
</reference>
<evidence type="ECO:0000256" key="1">
    <source>
        <dbReference type="ARBA" id="ARBA00004613"/>
    </source>
</evidence>
<proteinExistence type="predicted"/>
<dbReference type="EMBL" id="JAFDVH010000020">
    <property type="protein sequence ID" value="KAG7458862.1"/>
    <property type="molecule type" value="Genomic_DNA"/>
</dbReference>
<protein>
    <recommendedName>
        <fullName evidence="7">Lipocalin/cytosolic fatty-acid binding domain-containing protein</fullName>
    </recommendedName>
</protein>
<evidence type="ECO:0000256" key="6">
    <source>
        <dbReference type="SAM" id="SignalP"/>
    </source>
</evidence>